<name>A0A6A6EAW6_9PEZI</name>
<feature type="transmembrane region" description="Helical" evidence="1">
    <location>
        <begin position="41"/>
        <end position="63"/>
    </location>
</feature>
<accession>A0A6A6EAW6</accession>
<protein>
    <submittedName>
        <fullName evidence="2">Uncharacterized protein</fullName>
    </submittedName>
</protein>
<evidence type="ECO:0000256" key="1">
    <source>
        <dbReference type="SAM" id="Phobius"/>
    </source>
</evidence>
<evidence type="ECO:0000313" key="3">
    <source>
        <dbReference type="Proteomes" id="UP000800200"/>
    </source>
</evidence>
<proteinExistence type="predicted"/>
<dbReference type="EMBL" id="ML994625">
    <property type="protein sequence ID" value="KAF2187942.1"/>
    <property type="molecule type" value="Genomic_DNA"/>
</dbReference>
<dbReference type="Proteomes" id="UP000800200">
    <property type="component" value="Unassembled WGS sequence"/>
</dbReference>
<keyword evidence="3" id="KW-1185">Reference proteome</keyword>
<dbReference type="AlphaFoldDB" id="A0A6A6EAW6"/>
<sequence>MANFPSKSNQTAIKTPKMSAILPRDAFNLNPTDQTINVPTLVGSIAAFFVAFSILIGWLLCYYGRSCGSTYFPCRCRRPLASQRDPQNTLTTPSIPLKLLLCYMQANTSDYARNPAARHARTSVALILANDGEPGLSAPGLAVVAAKGVEREVDSGAV</sequence>
<keyword evidence="1" id="KW-0472">Membrane</keyword>
<organism evidence="2 3">
    <name type="scientific">Zopfia rhizophila CBS 207.26</name>
    <dbReference type="NCBI Taxonomy" id="1314779"/>
    <lineage>
        <taxon>Eukaryota</taxon>
        <taxon>Fungi</taxon>
        <taxon>Dikarya</taxon>
        <taxon>Ascomycota</taxon>
        <taxon>Pezizomycotina</taxon>
        <taxon>Dothideomycetes</taxon>
        <taxon>Dothideomycetes incertae sedis</taxon>
        <taxon>Zopfiaceae</taxon>
        <taxon>Zopfia</taxon>
    </lineage>
</organism>
<keyword evidence="1" id="KW-1133">Transmembrane helix</keyword>
<gene>
    <name evidence="2" type="ORF">K469DRAFT_99006</name>
</gene>
<keyword evidence="1" id="KW-0812">Transmembrane</keyword>
<evidence type="ECO:0000313" key="2">
    <source>
        <dbReference type="EMBL" id="KAF2187942.1"/>
    </source>
</evidence>
<reference evidence="2" key="1">
    <citation type="journal article" date="2020" name="Stud. Mycol.">
        <title>101 Dothideomycetes genomes: a test case for predicting lifestyles and emergence of pathogens.</title>
        <authorList>
            <person name="Haridas S."/>
            <person name="Albert R."/>
            <person name="Binder M."/>
            <person name="Bloem J."/>
            <person name="Labutti K."/>
            <person name="Salamov A."/>
            <person name="Andreopoulos B."/>
            <person name="Baker S."/>
            <person name="Barry K."/>
            <person name="Bills G."/>
            <person name="Bluhm B."/>
            <person name="Cannon C."/>
            <person name="Castanera R."/>
            <person name="Culley D."/>
            <person name="Daum C."/>
            <person name="Ezra D."/>
            <person name="Gonzalez J."/>
            <person name="Henrissat B."/>
            <person name="Kuo A."/>
            <person name="Liang C."/>
            <person name="Lipzen A."/>
            <person name="Lutzoni F."/>
            <person name="Magnuson J."/>
            <person name="Mondo S."/>
            <person name="Nolan M."/>
            <person name="Ohm R."/>
            <person name="Pangilinan J."/>
            <person name="Park H.-J."/>
            <person name="Ramirez L."/>
            <person name="Alfaro M."/>
            <person name="Sun H."/>
            <person name="Tritt A."/>
            <person name="Yoshinaga Y."/>
            <person name="Zwiers L.-H."/>
            <person name="Turgeon B."/>
            <person name="Goodwin S."/>
            <person name="Spatafora J."/>
            <person name="Crous P."/>
            <person name="Grigoriev I."/>
        </authorList>
    </citation>
    <scope>NUCLEOTIDE SEQUENCE</scope>
    <source>
        <strain evidence="2">CBS 207.26</strain>
    </source>
</reference>